<feature type="compositionally biased region" description="Polar residues" evidence="6">
    <location>
        <begin position="208"/>
        <end position="217"/>
    </location>
</feature>
<feature type="region of interest" description="Disordered" evidence="6">
    <location>
        <begin position="296"/>
        <end position="410"/>
    </location>
</feature>
<dbReference type="STRING" id="5627.A0A1C7LVL2"/>
<name>A0A1C7LVL2_GRIFR</name>
<dbReference type="PANTHER" id="PTHR19818:SF139">
    <property type="entry name" value="PAIR-RULE PROTEIN ODD-PAIRED"/>
    <property type="match status" value="1"/>
</dbReference>
<reference evidence="8 9" key="1">
    <citation type="submission" date="2016-03" db="EMBL/GenBank/DDBJ databases">
        <title>Whole genome sequencing of Grifola frondosa 9006-11.</title>
        <authorList>
            <person name="Min B."/>
            <person name="Park H."/>
            <person name="Kim J.-G."/>
            <person name="Cho H."/>
            <person name="Oh Y.-L."/>
            <person name="Kong W.-S."/>
            <person name="Choi I.-G."/>
        </authorList>
    </citation>
    <scope>NUCLEOTIDE SEQUENCE [LARGE SCALE GENOMIC DNA]</scope>
    <source>
        <strain evidence="8 9">9006-11</strain>
    </source>
</reference>
<evidence type="ECO:0000256" key="4">
    <source>
        <dbReference type="ARBA" id="ARBA00022833"/>
    </source>
</evidence>
<feature type="region of interest" description="Disordered" evidence="6">
    <location>
        <begin position="43"/>
        <end position="74"/>
    </location>
</feature>
<dbReference type="Proteomes" id="UP000092993">
    <property type="component" value="Unassembled WGS sequence"/>
</dbReference>
<dbReference type="SUPFAM" id="SSF57667">
    <property type="entry name" value="beta-beta-alpha zinc fingers"/>
    <property type="match status" value="1"/>
</dbReference>
<dbReference type="AlphaFoldDB" id="A0A1C7LVL2"/>
<dbReference type="FunFam" id="3.30.160.60:FF:000125">
    <property type="entry name" value="Putative zinc finger protein 143"/>
    <property type="match status" value="1"/>
</dbReference>
<dbReference type="FunFam" id="3.30.160.60:FF:001732">
    <property type="entry name" value="Zgc:162936"/>
    <property type="match status" value="1"/>
</dbReference>
<dbReference type="OrthoDB" id="6365676at2759"/>
<dbReference type="Pfam" id="PF00096">
    <property type="entry name" value="zf-C2H2"/>
    <property type="match status" value="2"/>
</dbReference>
<keyword evidence="9" id="KW-1185">Reference proteome</keyword>
<dbReference type="PANTHER" id="PTHR19818">
    <property type="entry name" value="ZINC FINGER PROTEIN ZIC AND GLI"/>
    <property type="match status" value="1"/>
</dbReference>
<dbReference type="OMA" id="MYMCKVP"/>
<feature type="compositionally biased region" description="Low complexity" evidence="6">
    <location>
        <begin position="44"/>
        <end position="71"/>
    </location>
</feature>
<evidence type="ECO:0000259" key="7">
    <source>
        <dbReference type="PROSITE" id="PS50157"/>
    </source>
</evidence>
<keyword evidence="2" id="KW-0677">Repeat</keyword>
<dbReference type="GO" id="GO:0005694">
    <property type="term" value="C:chromosome"/>
    <property type="evidence" value="ECO:0007669"/>
    <property type="project" value="UniProtKB-ARBA"/>
</dbReference>
<dbReference type="GO" id="GO:0008270">
    <property type="term" value="F:zinc ion binding"/>
    <property type="evidence" value="ECO:0007669"/>
    <property type="project" value="UniProtKB-KW"/>
</dbReference>
<comment type="caution">
    <text evidence="8">The sequence shown here is derived from an EMBL/GenBank/DDBJ whole genome shotgun (WGS) entry which is preliminary data.</text>
</comment>
<dbReference type="Gene3D" id="3.30.160.60">
    <property type="entry name" value="Classic Zinc Finger"/>
    <property type="match status" value="2"/>
</dbReference>
<feature type="compositionally biased region" description="Basic residues" evidence="6">
    <location>
        <begin position="363"/>
        <end position="372"/>
    </location>
</feature>
<dbReference type="GO" id="GO:0000978">
    <property type="term" value="F:RNA polymerase II cis-regulatory region sequence-specific DNA binding"/>
    <property type="evidence" value="ECO:0007669"/>
    <property type="project" value="TreeGrafter"/>
</dbReference>
<proteinExistence type="predicted"/>
<evidence type="ECO:0000256" key="3">
    <source>
        <dbReference type="ARBA" id="ARBA00022771"/>
    </source>
</evidence>
<keyword evidence="1" id="KW-0479">Metal-binding</keyword>
<dbReference type="InterPro" id="IPR050329">
    <property type="entry name" value="GLI_C2H2-zinc-finger"/>
</dbReference>
<dbReference type="PROSITE" id="PS50157">
    <property type="entry name" value="ZINC_FINGER_C2H2_2"/>
    <property type="match status" value="2"/>
</dbReference>
<feature type="domain" description="C2H2-type" evidence="7">
    <location>
        <begin position="430"/>
        <end position="460"/>
    </location>
</feature>
<sequence>MFYPNLSQMDASVLFQLPSHQPHHQPLNYNYFDSSNDVYQPLMSPQSSFSPASSSSASGSNPTDSSPTDSPLDYVTESADYDAATVAGSNVYPADDYGDSRHTPWAAAEKQGQFQEFYSNSSFDMSASFVGSAVGDANNLLQQCLKQDESAYPDSDDYALSPYYDVGADPSLASYAALSGYHNALHHASLSPNPLPAGPPPSLAFGFSPQTHVQPSIQEPTDVPQYMLSSTSNLQYPPTSEETPCFVHPAQISPAISPAAAYAQLQEAAQSQGCDPRFTVNNAALLSGGVSPTGHTDFDVDSASGSTSDSPALERATLQGETRPRKRQRHPSFTSSEDEYKMSDSGESEKEDDMDDEFVLRSARQRTRRRHTVSSSSPAPSNGSSSLTSGRRLAPPVPVPNLTKKSRGRRVPTHPVIVSQGGVEKNARMYMCKVPGCGKCFARGEHLKRHVRSIHTNEKPHKCPVPGCGKDFSRHDNLGQHMRVHKNWSAPKSRV</sequence>
<keyword evidence="3 5" id="KW-0863">Zinc-finger</keyword>
<evidence type="ECO:0000256" key="2">
    <source>
        <dbReference type="ARBA" id="ARBA00022737"/>
    </source>
</evidence>
<gene>
    <name evidence="8" type="primary">MNL1</name>
    <name evidence="8" type="ORF">A0H81_11531</name>
</gene>
<dbReference type="SMART" id="SM00355">
    <property type="entry name" value="ZnF_C2H2"/>
    <property type="match status" value="2"/>
</dbReference>
<feature type="domain" description="C2H2-type" evidence="7">
    <location>
        <begin position="461"/>
        <end position="490"/>
    </location>
</feature>
<feature type="compositionally biased region" description="Pro residues" evidence="6">
    <location>
        <begin position="193"/>
        <end position="202"/>
    </location>
</feature>
<evidence type="ECO:0000256" key="6">
    <source>
        <dbReference type="SAM" id="MobiDB-lite"/>
    </source>
</evidence>
<evidence type="ECO:0000313" key="9">
    <source>
        <dbReference type="Proteomes" id="UP000092993"/>
    </source>
</evidence>
<evidence type="ECO:0000256" key="5">
    <source>
        <dbReference type="PROSITE-ProRule" id="PRU00042"/>
    </source>
</evidence>
<protein>
    <submittedName>
        <fullName evidence="8">Transcriptional regulator MNL1</fullName>
    </submittedName>
</protein>
<dbReference type="GO" id="GO:0005634">
    <property type="term" value="C:nucleus"/>
    <property type="evidence" value="ECO:0007669"/>
    <property type="project" value="TreeGrafter"/>
</dbReference>
<feature type="region of interest" description="Disordered" evidence="6">
    <location>
        <begin position="192"/>
        <end position="217"/>
    </location>
</feature>
<evidence type="ECO:0000256" key="1">
    <source>
        <dbReference type="ARBA" id="ARBA00022723"/>
    </source>
</evidence>
<dbReference type="EMBL" id="LUGG01000020">
    <property type="protein sequence ID" value="OBZ68538.1"/>
    <property type="molecule type" value="Genomic_DNA"/>
</dbReference>
<dbReference type="PROSITE" id="PS00028">
    <property type="entry name" value="ZINC_FINGER_C2H2_1"/>
    <property type="match status" value="2"/>
</dbReference>
<dbReference type="InterPro" id="IPR036236">
    <property type="entry name" value="Znf_C2H2_sf"/>
</dbReference>
<organism evidence="8 9">
    <name type="scientific">Grifola frondosa</name>
    <name type="common">Maitake</name>
    <name type="synonym">Polyporus frondosus</name>
    <dbReference type="NCBI Taxonomy" id="5627"/>
    <lineage>
        <taxon>Eukaryota</taxon>
        <taxon>Fungi</taxon>
        <taxon>Dikarya</taxon>
        <taxon>Basidiomycota</taxon>
        <taxon>Agaricomycotina</taxon>
        <taxon>Agaricomycetes</taxon>
        <taxon>Polyporales</taxon>
        <taxon>Grifolaceae</taxon>
        <taxon>Grifola</taxon>
    </lineage>
</organism>
<feature type="compositionally biased region" description="Basic and acidic residues" evidence="6">
    <location>
        <begin position="338"/>
        <end position="348"/>
    </location>
</feature>
<accession>A0A1C7LVL2</accession>
<dbReference type="GO" id="GO:0000981">
    <property type="term" value="F:DNA-binding transcription factor activity, RNA polymerase II-specific"/>
    <property type="evidence" value="ECO:0007669"/>
    <property type="project" value="UniProtKB-ARBA"/>
</dbReference>
<feature type="compositionally biased region" description="Low complexity" evidence="6">
    <location>
        <begin position="373"/>
        <end position="394"/>
    </location>
</feature>
<keyword evidence="4" id="KW-0862">Zinc</keyword>
<dbReference type="InterPro" id="IPR013087">
    <property type="entry name" value="Znf_C2H2_type"/>
</dbReference>
<dbReference type="GO" id="GO:0045944">
    <property type="term" value="P:positive regulation of transcription by RNA polymerase II"/>
    <property type="evidence" value="ECO:0007669"/>
    <property type="project" value="UniProtKB-ARBA"/>
</dbReference>
<evidence type="ECO:0000313" key="8">
    <source>
        <dbReference type="EMBL" id="OBZ68538.1"/>
    </source>
</evidence>